<accession>A0A8C2S9U3</accession>
<evidence type="ECO:0000256" key="2">
    <source>
        <dbReference type="ARBA" id="ARBA00022723"/>
    </source>
</evidence>
<dbReference type="Pfam" id="PF12874">
    <property type="entry name" value="zf-met"/>
    <property type="match status" value="2"/>
</dbReference>
<name>A0A8C2S9U3_CAPHI</name>
<evidence type="ECO:0000259" key="7">
    <source>
        <dbReference type="PROSITE" id="PS00028"/>
    </source>
</evidence>
<sequence>MKSSDIDQDLFTDSYCKVCSAQLISESQRVAHYESRKHASKVRLYYMLHPRDGGCPAKRLRSENGNDADLVDKNKCCTLCNMSFTSAVVADSHYQGKIHAKRLKLLLGEKTPLKTTGRCLDGGGGETLTSSAWPVHQAASSGVAARSEWMPFKPKGMGRSPSGTLSCKAIKSRCWSSQPGPFRYVIQQFASFVSILQDIVYHIYYMLCSVRLSIM</sequence>
<dbReference type="AlphaFoldDB" id="A0A8C2S9U3"/>
<evidence type="ECO:0000256" key="5">
    <source>
        <dbReference type="ARBA" id="ARBA00022833"/>
    </source>
</evidence>
<dbReference type="GO" id="GO:0003676">
    <property type="term" value="F:nucleic acid binding"/>
    <property type="evidence" value="ECO:0007669"/>
    <property type="project" value="InterPro"/>
</dbReference>
<dbReference type="InterPro" id="IPR003604">
    <property type="entry name" value="Matrin/U1-like-C_Znf_C2H2"/>
</dbReference>
<keyword evidence="5" id="KW-0862">Zinc</keyword>
<keyword evidence="2" id="KW-0479">Metal-binding</keyword>
<dbReference type="PANTHER" id="PTHR46144">
    <property type="entry name" value="ZINC FINGER PROTEIN 385B-LIKE"/>
    <property type="match status" value="1"/>
</dbReference>
<dbReference type="InterPro" id="IPR051868">
    <property type="entry name" value="ZN346_ZMAT4"/>
</dbReference>
<dbReference type="InterPro" id="IPR036236">
    <property type="entry name" value="Znf_C2H2_sf"/>
</dbReference>
<feature type="domain" description="C2H2-type" evidence="7">
    <location>
        <begin position="76"/>
        <end position="99"/>
    </location>
</feature>
<evidence type="ECO:0000256" key="1">
    <source>
        <dbReference type="ARBA" id="ARBA00004123"/>
    </source>
</evidence>
<reference evidence="8" key="2">
    <citation type="submission" date="2025-08" db="UniProtKB">
        <authorList>
            <consortium name="Ensembl"/>
        </authorList>
    </citation>
    <scope>IDENTIFICATION</scope>
</reference>
<dbReference type="Ensembl" id="ENSCHIT00010054902.1">
    <property type="protein sequence ID" value="ENSCHIP00010039303.1"/>
    <property type="gene ID" value="ENSCHIG00010028976.1"/>
</dbReference>
<protein>
    <recommendedName>
        <fullName evidence="7">C2H2-type domain-containing protein</fullName>
    </recommendedName>
</protein>
<dbReference type="GO" id="GO:0008270">
    <property type="term" value="F:zinc ion binding"/>
    <property type="evidence" value="ECO:0007669"/>
    <property type="project" value="UniProtKB-KW"/>
</dbReference>
<evidence type="ECO:0000256" key="4">
    <source>
        <dbReference type="ARBA" id="ARBA00022771"/>
    </source>
</evidence>
<organism evidence="8">
    <name type="scientific">Capra hircus</name>
    <name type="common">Goat</name>
    <dbReference type="NCBI Taxonomy" id="9925"/>
    <lineage>
        <taxon>Eukaryota</taxon>
        <taxon>Metazoa</taxon>
        <taxon>Chordata</taxon>
        <taxon>Craniata</taxon>
        <taxon>Vertebrata</taxon>
        <taxon>Euteleostomi</taxon>
        <taxon>Mammalia</taxon>
        <taxon>Eutheria</taxon>
        <taxon>Laurasiatheria</taxon>
        <taxon>Artiodactyla</taxon>
        <taxon>Ruminantia</taxon>
        <taxon>Pecora</taxon>
        <taxon>Bovidae</taxon>
        <taxon>Caprinae</taxon>
        <taxon>Capra</taxon>
    </lineage>
</organism>
<reference evidence="8" key="1">
    <citation type="submission" date="2019-03" db="EMBL/GenBank/DDBJ databases">
        <title>Genome sequencing and reference-guided assembly of Black Bengal Goat (Capra hircus).</title>
        <authorList>
            <person name="Siddiki A.Z."/>
            <person name="Baten A."/>
            <person name="Billah M."/>
            <person name="Alam M.A.U."/>
            <person name="Shawrob K.S.M."/>
            <person name="Saha S."/>
            <person name="Chowdhury M."/>
            <person name="Rahman A.H."/>
            <person name="Stear M."/>
            <person name="Miah G."/>
            <person name="Das G.B."/>
            <person name="Hossain M.M."/>
            <person name="Kumkum M."/>
            <person name="Islam M.S."/>
            <person name="Mollah A.M."/>
            <person name="Ahsan A."/>
            <person name="Tusar F."/>
            <person name="Khan M.K.I."/>
        </authorList>
    </citation>
    <scope>NUCLEOTIDE SEQUENCE [LARGE SCALE GENOMIC DNA]</scope>
</reference>
<dbReference type="SMART" id="SM00451">
    <property type="entry name" value="ZnF_U1"/>
    <property type="match status" value="2"/>
</dbReference>
<dbReference type="PROSITE" id="PS00028">
    <property type="entry name" value="ZINC_FINGER_C2H2_1"/>
    <property type="match status" value="1"/>
</dbReference>
<dbReference type="PANTHER" id="PTHR46144:SF3">
    <property type="entry name" value="ZINC FINGER MATRIN-TYPE PROTEIN 4"/>
    <property type="match status" value="1"/>
</dbReference>
<keyword evidence="6" id="KW-0539">Nucleus</keyword>
<proteinExistence type="predicted"/>
<dbReference type="SUPFAM" id="SSF57667">
    <property type="entry name" value="beta-beta-alpha zinc fingers"/>
    <property type="match status" value="2"/>
</dbReference>
<keyword evidence="3" id="KW-0677">Repeat</keyword>
<dbReference type="InterPro" id="IPR013087">
    <property type="entry name" value="Znf_C2H2_type"/>
</dbReference>
<evidence type="ECO:0000256" key="3">
    <source>
        <dbReference type="ARBA" id="ARBA00022737"/>
    </source>
</evidence>
<evidence type="ECO:0000256" key="6">
    <source>
        <dbReference type="ARBA" id="ARBA00023242"/>
    </source>
</evidence>
<comment type="subcellular location">
    <subcellularLocation>
        <location evidence="1">Nucleus</location>
    </subcellularLocation>
</comment>
<dbReference type="Gene3D" id="3.30.160.60">
    <property type="entry name" value="Classic Zinc Finger"/>
    <property type="match status" value="2"/>
</dbReference>
<evidence type="ECO:0000313" key="8">
    <source>
        <dbReference type="Ensembl" id="ENSCHIP00010039303.1"/>
    </source>
</evidence>
<dbReference type="GO" id="GO:0005634">
    <property type="term" value="C:nucleus"/>
    <property type="evidence" value="ECO:0007669"/>
    <property type="project" value="UniProtKB-SubCell"/>
</dbReference>
<keyword evidence="4" id="KW-0863">Zinc-finger</keyword>